<accession>A0A7M3MHK4</accession>
<sequence length="151" mass="17275">MVPCHICGQNAASGWVYGIPPAPDRQKLGLCPKHDTMENRRIVRRQWIRLMEEEAARAMSGRPEDAKPHGYEVEIDFLDGGRRTIQCRAYDVMEKQDLLAITAEDEAVYYPLQHIRTFRVRPLSFLPTHDKEPAQNTGNSKSPQLSDEKNT</sequence>
<feature type="region of interest" description="Disordered" evidence="1">
    <location>
        <begin position="127"/>
        <end position="151"/>
    </location>
</feature>
<dbReference type="AlphaFoldDB" id="A0A7M3MHK4"/>
<organism evidence="2 3">
    <name type="scientific">Oceanidesulfovibrio indonesiensis</name>
    <dbReference type="NCBI Taxonomy" id="54767"/>
    <lineage>
        <taxon>Bacteria</taxon>
        <taxon>Pseudomonadati</taxon>
        <taxon>Thermodesulfobacteriota</taxon>
        <taxon>Desulfovibrionia</taxon>
        <taxon>Desulfovibrionales</taxon>
        <taxon>Desulfovibrionaceae</taxon>
        <taxon>Oceanidesulfovibrio</taxon>
    </lineage>
</organism>
<protein>
    <submittedName>
        <fullName evidence="2">Uncharacterized protein</fullName>
    </submittedName>
</protein>
<evidence type="ECO:0000313" key="2">
    <source>
        <dbReference type="EMBL" id="TVM18730.1"/>
    </source>
</evidence>
<keyword evidence="3" id="KW-1185">Reference proteome</keyword>
<comment type="caution">
    <text evidence="2">The sequence shown here is derived from an EMBL/GenBank/DDBJ whole genome shotgun (WGS) entry which is preliminary data.</text>
</comment>
<dbReference type="OrthoDB" id="5458899at2"/>
<dbReference type="RefSeq" id="WP_144301984.1">
    <property type="nucleotide sequence ID" value="NZ_QMIE01000003.1"/>
</dbReference>
<evidence type="ECO:0000313" key="3">
    <source>
        <dbReference type="Proteomes" id="UP000448292"/>
    </source>
</evidence>
<name>A0A7M3MHK4_9BACT</name>
<gene>
    <name evidence="2" type="ORF">DPQ33_04445</name>
</gene>
<feature type="compositionally biased region" description="Polar residues" evidence="1">
    <location>
        <begin position="134"/>
        <end position="145"/>
    </location>
</feature>
<dbReference type="EMBL" id="QMIE01000003">
    <property type="protein sequence ID" value="TVM18730.1"/>
    <property type="molecule type" value="Genomic_DNA"/>
</dbReference>
<proteinExistence type="predicted"/>
<evidence type="ECO:0000256" key="1">
    <source>
        <dbReference type="SAM" id="MobiDB-lite"/>
    </source>
</evidence>
<dbReference type="Proteomes" id="UP000448292">
    <property type="component" value="Unassembled WGS sequence"/>
</dbReference>
<reference evidence="2 3" key="1">
    <citation type="submission" date="2018-06" db="EMBL/GenBank/DDBJ databases">
        <title>Complete genome of Desulfovibrio indonesiensis P37SLT.</title>
        <authorList>
            <person name="Crispim J.S."/>
            <person name="Vidigal P.M.P."/>
            <person name="Silva L.C.F."/>
            <person name="Laguardia C.N."/>
            <person name="Araujo L.C."/>
            <person name="Dias R.S."/>
            <person name="Sousa M.P."/>
            <person name="Paula S.O."/>
            <person name="Silva C."/>
        </authorList>
    </citation>
    <scope>NUCLEOTIDE SEQUENCE [LARGE SCALE GENOMIC DNA]</scope>
    <source>
        <strain evidence="2 3">P37SLT</strain>
    </source>
</reference>